<evidence type="ECO:0000256" key="13">
    <source>
        <dbReference type="HAMAP-Rule" id="MF_00281"/>
    </source>
</evidence>
<evidence type="ECO:0000313" key="15">
    <source>
        <dbReference type="EMBL" id="UTI62295.1"/>
    </source>
</evidence>
<dbReference type="PANTHER" id="PTHR11538">
    <property type="entry name" value="PHENYLALANYL-TRNA SYNTHETASE"/>
    <property type="match status" value="1"/>
</dbReference>
<dbReference type="EMBL" id="CP098502">
    <property type="protein sequence ID" value="UTI62295.1"/>
    <property type="molecule type" value="Genomic_DNA"/>
</dbReference>
<reference evidence="15 16" key="1">
    <citation type="submission" date="2022-06" db="EMBL/GenBank/DDBJ databases">
        <title>Paraconexibacter antarcticus.</title>
        <authorList>
            <person name="Kim C.S."/>
        </authorList>
    </citation>
    <scope>NUCLEOTIDE SEQUENCE [LARGE SCALE GENOMIC DNA]</scope>
    <source>
        <strain evidence="15 16">02-257</strain>
    </source>
</reference>
<keyword evidence="6 13" id="KW-0479">Metal-binding</keyword>
<keyword evidence="7 13" id="KW-0547">Nucleotide-binding</keyword>
<keyword evidence="16" id="KW-1185">Reference proteome</keyword>
<evidence type="ECO:0000256" key="10">
    <source>
        <dbReference type="ARBA" id="ARBA00022917"/>
    </source>
</evidence>
<evidence type="ECO:0000256" key="6">
    <source>
        <dbReference type="ARBA" id="ARBA00022723"/>
    </source>
</evidence>
<dbReference type="PANTHER" id="PTHR11538:SF41">
    <property type="entry name" value="PHENYLALANINE--TRNA LIGASE, MITOCHONDRIAL"/>
    <property type="match status" value="1"/>
</dbReference>
<gene>
    <name evidence="13 15" type="primary">pheS</name>
    <name evidence="15" type="ORF">NBH00_13080</name>
</gene>
<comment type="catalytic activity">
    <reaction evidence="12 13">
        <text>tRNA(Phe) + L-phenylalanine + ATP = L-phenylalanyl-tRNA(Phe) + AMP + diphosphate + H(+)</text>
        <dbReference type="Rhea" id="RHEA:19413"/>
        <dbReference type="Rhea" id="RHEA-COMP:9668"/>
        <dbReference type="Rhea" id="RHEA-COMP:9699"/>
        <dbReference type="ChEBI" id="CHEBI:15378"/>
        <dbReference type="ChEBI" id="CHEBI:30616"/>
        <dbReference type="ChEBI" id="CHEBI:33019"/>
        <dbReference type="ChEBI" id="CHEBI:58095"/>
        <dbReference type="ChEBI" id="CHEBI:78442"/>
        <dbReference type="ChEBI" id="CHEBI:78531"/>
        <dbReference type="ChEBI" id="CHEBI:456215"/>
        <dbReference type="EC" id="6.1.1.20"/>
    </reaction>
</comment>
<dbReference type="Pfam" id="PF01409">
    <property type="entry name" value="tRNA-synt_2d"/>
    <property type="match status" value="1"/>
</dbReference>
<evidence type="ECO:0000256" key="1">
    <source>
        <dbReference type="ARBA" id="ARBA00004496"/>
    </source>
</evidence>
<dbReference type="InterPro" id="IPR006195">
    <property type="entry name" value="aa-tRNA-synth_II"/>
</dbReference>
<keyword evidence="11 13" id="KW-0030">Aminoacyl-tRNA synthetase</keyword>
<dbReference type="InterPro" id="IPR022911">
    <property type="entry name" value="Phe_tRNA_ligase_alpha1_bac"/>
</dbReference>
<dbReference type="InterPro" id="IPR010978">
    <property type="entry name" value="tRNA-bd_arm"/>
</dbReference>
<evidence type="ECO:0000256" key="7">
    <source>
        <dbReference type="ARBA" id="ARBA00022741"/>
    </source>
</evidence>
<evidence type="ECO:0000313" key="16">
    <source>
        <dbReference type="Proteomes" id="UP001056035"/>
    </source>
</evidence>
<proteinExistence type="inferred from homology"/>
<dbReference type="Pfam" id="PF02912">
    <property type="entry name" value="Phe_tRNA-synt_N"/>
    <property type="match status" value="1"/>
</dbReference>
<dbReference type="HAMAP" id="MF_00281">
    <property type="entry name" value="Phe_tRNA_synth_alpha1"/>
    <property type="match status" value="1"/>
</dbReference>
<organism evidence="15 16">
    <name type="scientific">Paraconexibacter antarcticus</name>
    <dbReference type="NCBI Taxonomy" id="2949664"/>
    <lineage>
        <taxon>Bacteria</taxon>
        <taxon>Bacillati</taxon>
        <taxon>Actinomycetota</taxon>
        <taxon>Thermoleophilia</taxon>
        <taxon>Solirubrobacterales</taxon>
        <taxon>Paraconexibacteraceae</taxon>
        <taxon>Paraconexibacter</taxon>
    </lineage>
</organism>
<evidence type="ECO:0000256" key="4">
    <source>
        <dbReference type="ARBA" id="ARBA00022490"/>
    </source>
</evidence>
<dbReference type="GO" id="GO:0004826">
    <property type="term" value="F:phenylalanine-tRNA ligase activity"/>
    <property type="evidence" value="ECO:0007669"/>
    <property type="project" value="UniProtKB-EC"/>
</dbReference>
<evidence type="ECO:0000256" key="5">
    <source>
        <dbReference type="ARBA" id="ARBA00022598"/>
    </source>
</evidence>
<dbReference type="Gene3D" id="3.30.930.10">
    <property type="entry name" value="Bira Bifunctional Protein, Domain 2"/>
    <property type="match status" value="1"/>
</dbReference>
<feature type="domain" description="Aminoacyl-transfer RNA synthetases class-II family profile" evidence="14">
    <location>
        <begin position="113"/>
        <end position="346"/>
    </location>
</feature>
<dbReference type="PROSITE" id="PS50862">
    <property type="entry name" value="AA_TRNA_LIGASE_II"/>
    <property type="match status" value="1"/>
</dbReference>
<evidence type="ECO:0000256" key="8">
    <source>
        <dbReference type="ARBA" id="ARBA00022840"/>
    </source>
</evidence>
<evidence type="ECO:0000256" key="12">
    <source>
        <dbReference type="ARBA" id="ARBA00049255"/>
    </source>
</evidence>
<comment type="cofactor">
    <cofactor evidence="13">
        <name>Mg(2+)</name>
        <dbReference type="ChEBI" id="CHEBI:18420"/>
    </cofactor>
    <text evidence="13">Binds 2 magnesium ions per tetramer.</text>
</comment>
<dbReference type="InterPro" id="IPR004529">
    <property type="entry name" value="Phe-tRNA-synth_IIc_asu"/>
</dbReference>
<dbReference type="CDD" id="cd00496">
    <property type="entry name" value="PheRS_alpha_core"/>
    <property type="match status" value="1"/>
</dbReference>
<protein>
    <recommendedName>
        <fullName evidence="13">Phenylalanine--tRNA ligase alpha subunit</fullName>
        <ecNumber evidence="13">6.1.1.20</ecNumber>
    </recommendedName>
    <alternativeName>
        <fullName evidence="13">Phenylalanyl-tRNA synthetase alpha subunit</fullName>
        <shortName evidence="13">PheRS</shortName>
    </alternativeName>
</protein>
<comment type="subcellular location">
    <subcellularLocation>
        <location evidence="1 13">Cytoplasm</location>
    </subcellularLocation>
</comment>
<dbReference type="RefSeq" id="WP_254569033.1">
    <property type="nucleotide sequence ID" value="NZ_CP098502.1"/>
</dbReference>
<evidence type="ECO:0000256" key="3">
    <source>
        <dbReference type="ARBA" id="ARBA00011209"/>
    </source>
</evidence>
<dbReference type="SUPFAM" id="SSF55681">
    <property type="entry name" value="Class II aaRS and biotin synthetases"/>
    <property type="match status" value="1"/>
</dbReference>
<dbReference type="InterPro" id="IPR004188">
    <property type="entry name" value="Phe-tRNA_ligase_II_N"/>
</dbReference>
<evidence type="ECO:0000256" key="9">
    <source>
        <dbReference type="ARBA" id="ARBA00022842"/>
    </source>
</evidence>
<evidence type="ECO:0000259" key="14">
    <source>
        <dbReference type="PROSITE" id="PS50862"/>
    </source>
</evidence>
<feature type="binding site" evidence="13">
    <location>
        <position position="271"/>
    </location>
    <ligand>
        <name>Mg(2+)</name>
        <dbReference type="ChEBI" id="CHEBI:18420"/>
        <note>shared with beta subunit</note>
    </ligand>
</feature>
<dbReference type="InterPro" id="IPR002319">
    <property type="entry name" value="Phenylalanyl-tRNA_Synthase"/>
</dbReference>
<dbReference type="SUPFAM" id="SSF46589">
    <property type="entry name" value="tRNA-binding arm"/>
    <property type="match status" value="1"/>
</dbReference>
<keyword evidence="5 13" id="KW-0436">Ligase</keyword>
<evidence type="ECO:0000256" key="2">
    <source>
        <dbReference type="ARBA" id="ARBA00010207"/>
    </source>
</evidence>
<dbReference type="EC" id="6.1.1.20" evidence="13"/>
<accession>A0ABY5DNI1</accession>
<dbReference type="NCBIfam" id="TIGR00468">
    <property type="entry name" value="pheS"/>
    <property type="match status" value="1"/>
</dbReference>
<keyword evidence="10 13" id="KW-0648">Protein biosynthesis</keyword>
<keyword evidence="4 13" id="KW-0963">Cytoplasm</keyword>
<sequence>MSSTLDRIAALTDEASTAIENATTTANLEELRVGYLGRKAELPNLLRGVAQLPPEERGAVGKAANQARQRLEALIEERGGALAGAELDAKLVADTVDVTLPGVPSQPVGRLHVLTATRREIEDVFCGLGFTVVEGPEVELVHYNFDALNHDPAHPARSRTDTFYVRRPQSVLDAVGPDPSREVVLRTHTSPNQPRAMERQAPPIQIIVPGRVYRRDSDATHTPQFHQIEGLAVDEDITLADLKGTLLAFARAIFGDERDVRLRPHFFPFTEPSVEVDVSCFQCSGTGALPRTGARCNLCKGTGWLEILGSGMVDPNVLGMVPTGEYDPERWQGYAFGMGIERIAMLKHGVPDLRLFYENDLRFLAQFG</sequence>
<evidence type="ECO:0000256" key="11">
    <source>
        <dbReference type="ARBA" id="ARBA00023146"/>
    </source>
</evidence>
<dbReference type="Proteomes" id="UP001056035">
    <property type="component" value="Chromosome"/>
</dbReference>
<keyword evidence="8 13" id="KW-0067">ATP-binding</keyword>
<dbReference type="InterPro" id="IPR045864">
    <property type="entry name" value="aa-tRNA-synth_II/BPL/LPL"/>
</dbReference>
<name>A0ABY5DNI1_9ACTN</name>
<comment type="similarity">
    <text evidence="2 13">Belongs to the class-II aminoacyl-tRNA synthetase family. Phe-tRNA synthetase alpha subunit type 1 subfamily.</text>
</comment>
<keyword evidence="9 13" id="KW-0460">Magnesium</keyword>
<comment type="subunit">
    <text evidence="3 13">Tetramer of two alpha and two beta subunits.</text>
</comment>